<dbReference type="HOGENOM" id="CLU_990791_0_0_1"/>
<accession>A0A0C3JLP8</accession>
<gene>
    <name evidence="1" type="ORF">M404DRAFT_1005341</name>
</gene>
<protein>
    <submittedName>
        <fullName evidence="1">Uncharacterized protein</fullName>
    </submittedName>
</protein>
<dbReference type="OrthoDB" id="3243439at2759"/>
<sequence>MSLYSFVGSKLHLHLQPLVHLHPPAPILTAFVLFTSVPLVCAGPPIFATDLALSWWRRLARLDPTPGRMATLFQTLMRALTATCLRIRITVRFPVLWHGGHSKCPGSDAYPTSHAEARYWRLAERYRQRLYSGGTQVQAQIELGSRNRRSRVSAQLVEYYIPRLLPVYREMGRNVNSQGADATFTISPKTYCKWHRMVFPDRPHPTLTQAARRIKQHSSRDLREILRISRLAPVGKAFRADGDEERCATKYRKLWQAYLDQRSMDLVIVF</sequence>
<proteinExistence type="predicted"/>
<evidence type="ECO:0000313" key="1">
    <source>
        <dbReference type="EMBL" id="KIN98491.1"/>
    </source>
</evidence>
<feature type="non-terminal residue" evidence="1">
    <location>
        <position position="270"/>
    </location>
</feature>
<dbReference type="EMBL" id="KN832015">
    <property type="protein sequence ID" value="KIN98491.1"/>
    <property type="molecule type" value="Genomic_DNA"/>
</dbReference>
<reference evidence="2" key="2">
    <citation type="submission" date="2015-01" db="EMBL/GenBank/DDBJ databases">
        <title>Evolutionary Origins and Diversification of the Mycorrhizal Mutualists.</title>
        <authorList>
            <consortium name="DOE Joint Genome Institute"/>
            <consortium name="Mycorrhizal Genomics Consortium"/>
            <person name="Kohler A."/>
            <person name="Kuo A."/>
            <person name="Nagy L.G."/>
            <person name="Floudas D."/>
            <person name="Copeland A."/>
            <person name="Barry K.W."/>
            <person name="Cichocki N."/>
            <person name="Veneault-Fourrey C."/>
            <person name="LaButti K."/>
            <person name="Lindquist E.A."/>
            <person name="Lipzen A."/>
            <person name="Lundell T."/>
            <person name="Morin E."/>
            <person name="Murat C."/>
            <person name="Riley R."/>
            <person name="Ohm R."/>
            <person name="Sun H."/>
            <person name="Tunlid A."/>
            <person name="Henrissat B."/>
            <person name="Grigoriev I.V."/>
            <person name="Hibbett D.S."/>
            <person name="Martin F."/>
        </authorList>
    </citation>
    <scope>NUCLEOTIDE SEQUENCE [LARGE SCALE GENOMIC DNA]</scope>
    <source>
        <strain evidence="2">Marx 270</strain>
    </source>
</reference>
<name>A0A0C3JLP8_PISTI</name>
<reference evidence="1 2" key="1">
    <citation type="submission" date="2014-04" db="EMBL/GenBank/DDBJ databases">
        <authorList>
            <consortium name="DOE Joint Genome Institute"/>
            <person name="Kuo A."/>
            <person name="Kohler A."/>
            <person name="Costa M.D."/>
            <person name="Nagy L.G."/>
            <person name="Floudas D."/>
            <person name="Copeland A."/>
            <person name="Barry K.W."/>
            <person name="Cichocki N."/>
            <person name="Veneault-Fourrey C."/>
            <person name="LaButti K."/>
            <person name="Lindquist E.A."/>
            <person name="Lipzen A."/>
            <person name="Lundell T."/>
            <person name="Morin E."/>
            <person name="Murat C."/>
            <person name="Sun H."/>
            <person name="Tunlid A."/>
            <person name="Henrissat B."/>
            <person name="Grigoriev I.V."/>
            <person name="Hibbett D.S."/>
            <person name="Martin F."/>
            <person name="Nordberg H.P."/>
            <person name="Cantor M.N."/>
            <person name="Hua S.X."/>
        </authorList>
    </citation>
    <scope>NUCLEOTIDE SEQUENCE [LARGE SCALE GENOMIC DNA]</scope>
    <source>
        <strain evidence="1 2">Marx 270</strain>
    </source>
</reference>
<evidence type="ECO:0000313" key="2">
    <source>
        <dbReference type="Proteomes" id="UP000054217"/>
    </source>
</evidence>
<organism evidence="1 2">
    <name type="scientific">Pisolithus tinctorius Marx 270</name>
    <dbReference type="NCBI Taxonomy" id="870435"/>
    <lineage>
        <taxon>Eukaryota</taxon>
        <taxon>Fungi</taxon>
        <taxon>Dikarya</taxon>
        <taxon>Basidiomycota</taxon>
        <taxon>Agaricomycotina</taxon>
        <taxon>Agaricomycetes</taxon>
        <taxon>Agaricomycetidae</taxon>
        <taxon>Boletales</taxon>
        <taxon>Sclerodermatineae</taxon>
        <taxon>Pisolithaceae</taxon>
        <taxon>Pisolithus</taxon>
    </lineage>
</organism>
<dbReference type="AlphaFoldDB" id="A0A0C3JLP8"/>
<keyword evidence="2" id="KW-1185">Reference proteome</keyword>
<dbReference type="Proteomes" id="UP000054217">
    <property type="component" value="Unassembled WGS sequence"/>
</dbReference>
<dbReference type="InParanoid" id="A0A0C3JLP8"/>